<keyword evidence="2" id="KW-1185">Reference proteome</keyword>
<sequence>MRFKDIHIGLLIQQRCIECEIDLVRICNFFKCSAKDIEQVYQAKSLDTDTLLKWSKLLEYDFFRLYSQHLILFAPPSSNNNSASRLHKTSLPQFRKKIYTKEVIEFMLELIETGEKTKLQIIDDYKIPKTTLYKWIDKYQK</sequence>
<dbReference type="Proteomes" id="UP000272428">
    <property type="component" value="Unassembled WGS sequence"/>
</dbReference>
<organism evidence="1 2">
    <name type="scientific">Chryseobacterium defluvii</name>
    <dbReference type="NCBI Taxonomy" id="160396"/>
    <lineage>
        <taxon>Bacteria</taxon>
        <taxon>Pseudomonadati</taxon>
        <taxon>Bacteroidota</taxon>
        <taxon>Flavobacteriia</taxon>
        <taxon>Flavobacteriales</taxon>
        <taxon>Weeksellaceae</taxon>
        <taxon>Chryseobacterium group</taxon>
        <taxon>Chryseobacterium</taxon>
    </lineage>
</organism>
<evidence type="ECO:0000313" key="1">
    <source>
        <dbReference type="EMBL" id="RKT01489.1"/>
    </source>
</evidence>
<gene>
    <name evidence="1" type="ORF">BCF58_0710</name>
</gene>
<accession>A0A495SMF2</accession>
<evidence type="ECO:0000313" key="2">
    <source>
        <dbReference type="Proteomes" id="UP000272428"/>
    </source>
</evidence>
<dbReference type="OrthoDB" id="799937at2"/>
<protein>
    <submittedName>
        <fullName evidence="1">Uncharacterized protein</fullName>
    </submittedName>
</protein>
<dbReference type="Gene3D" id="1.10.10.60">
    <property type="entry name" value="Homeodomain-like"/>
    <property type="match status" value="1"/>
</dbReference>
<reference evidence="1 2" key="1">
    <citation type="submission" date="2018-10" db="EMBL/GenBank/DDBJ databases">
        <title>Genomic Encyclopedia of Archaeal and Bacterial Type Strains, Phase II (KMG-II): from individual species to whole genera.</title>
        <authorList>
            <person name="Goeker M."/>
        </authorList>
    </citation>
    <scope>NUCLEOTIDE SEQUENCE [LARGE SCALE GENOMIC DNA]</scope>
    <source>
        <strain evidence="1 2">DSM 14219</strain>
    </source>
</reference>
<dbReference type="InterPro" id="IPR009057">
    <property type="entry name" value="Homeodomain-like_sf"/>
</dbReference>
<dbReference type="AlphaFoldDB" id="A0A495SMF2"/>
<dbReference type="RefSeq" id="WP_121460395.1">
    <property type="nucleotide sequence ID" value="NZ_RBXB01000001.1"/>
</dbReference>
<comment type="caution">
    <text evidence="1">The sequence shown here is derived from an EMBL/GenBank/DDBJ whole genome shotgun (WGS) entry which is preliminary data.</text>
</comment>
<proteinExistence type="predicted"/>
<dbReference type="SUPFAM" id="SSF46689">
    <property type="entry name" value="Homeodomain-like"/>
    <property type="match status" value="1"/>
</dbReference>
<name>A0A495SMF2_9FLAO</name>
<dbReference type="EMBL" id="RBXB01000001">
    <property type="protein sequence ID" value="RKT01489.1"/>
    <property type="molecule type" value="Genomic_DNA"/>
</dbReference>